<dbReference type="Gene3D" id="3.30.470.20">
    <property type="entry name" value="ATP-grasp fold, B domain"/>
    <property type="match status" value="1"/>
</dbReference>
<dbReference type="GO" id="GO:0046872">
    <property type="term" value="F:metal ion binding"/>
    <property type="evidence" value="ECO:0007669"/>
    <property type="project" value="InterPro"/>
</dbReference>
<evidence type="ECO:0000313" key="3">
    <source>
        <dbReference type="Proteomes" id="UP000195667"/>
    </source>
</evidence>
<dbReference type="SUPFAM" id="SSF56059">
    <property type="entry name" value="Glutathione synthetase ATP-binding domain-like"/>
    <property type="match status" value="1"/>
</dbReference>
<dbReference type="PIRSF" id="PIRSF016817">
    <property type="entry name" value="UCP016817_carboligase"/>
    <property type="match status" value="1"/>
</dbReference>
<dbReference type="InterPro" id="IPR016677">
    <property type="entry name" value="UCP016817_carboligase"/>
</dbReference>
<dbReference type="RefSeq" id="WP_245807866.1">
    <property type="nucleotide sequence ID" value="NZ_FUKI01000046.1"/>
</dbReference>
<evidence type="ECO:0000259" key="1">
    <source>
        <dbReference type="Pfam" id="PF02655"/>
    </source>
</evidence>
<dbReference type="Pfam" id="PF02655">
    <property type="entry name" value="ATP-grasp_3"/>
    <property type="match status" value="1"/>
</dbReference>
<accession>A0A1R4H341</accession>
<proteinExistence type="predicted"/>
<protein>
    <recommendedName>
        <fullName evidence="1">ATP-grasp fold PylC-type domain-containing protein</fullName>
    </recommendedName>
</protein>
<name>A0A1R4H341_9GAMM</name>
<dbReference type="Proteomes" id="UP000195667">
    <property type="component" value="Unassembled WGS sequence"/>
</dbReference>
<organism evidence="2 3">
    <name type="scientific">Crenothrix polyspora</name>
    <dbReference type="NCBI Taxonomy" id="360316"/>
    <lineage>
        <taxon>Bacteria</taxon>
        <taxon>Pseudomonadati</taxon>
        <taxon>Pseudomonadota</taxon>
        <taxon>Gammaproteobacteria</taxon>
        <taxon>Methylococcales</taxon>
        <taxon>Crenotrichaceae</taxon>
        <taxon>Crenothrix</taxon>
    </lineage>
</organism>
<evidence type="ECO:0000313" key="2">
    <source>
        <dbReference type="EMBL" id="SJM90269.1"/>
    </source>
</evidence>
<sequence length="366" mass="41078">MHIPEYVLIVASSGRMLAQAAYRAGYKPFVIDLYADRDTCLYAQETLLVTSLALHHIAPALEAFFTHIPLTHIIYGSGFENHPESLIYLANRLTILGNPPDVFANILNKKYFFSVLDQLSIPYPHVAFTKPKNASDAWLTKPLQGHGGIGIQHFHPDDKQSTLVYWQRYIQGTAHSVLFLADGNNAQIIGFNNQWSVQSNQDHFLFSGISNAESIPNQHKASVMQWLTAIIPIFALKGLNSLDFICAAQGCYVLEINARPPASMQLYDDALFVRHIEACQEQLHESPAIPSDDHKAYQIIYAKHDTQIPMDFAWPSWCMDLPDDGALIHTGQPVCSIIASHKQSQQIMQQLVIKQQIIISQLDKGY</sequence>
<reference evidence="3" key="1">
    <citation type="submission" date="2017-02" db="EMBL/GenBank/DDBJ databases">
        <authorList>
            <person name="Daims H."/>
        </authorList>
    </citation>
    <scope>NUCLEOTIDE SEQUENCE [LARGE SCALE GENOMIC DNA]</scope>
</reference>
<dbReference type="AlphaFoldDB" id="A0A1R4H341"/>
<keyword evidence="3" id="KW-1185">Reference proteome</keyword>
<dbReference type="EMBL" id="FUKI01000046">
    <property type="protein sequence ID" value="SJM90269.1"/>
    <property type="molecule type" value="Genomic_DNA"/>
</dbReference>
<dbReference type="GO" id="GO:0005524">
    <property type="term" value="F:ATP binding"/>
    <property type="evidence" value="ECO:0007669"/>
    <property type="project" value="InterPro"/>
</dbReference>
<gene>
    <name evidence="2" type="ORF">CRENPOLYSF1_140024</name>
</gene>
<feature type="domain" description="ATP-grasp fold PylC-type" evidence="1">
    <location>
        <begin position="108"/>
        <end position="262"/>
    </location>
</feature>
<dbReference type="InterPro" id="IPR003806">
    <property type="entry name" value="ATP-grasp_PylC-type"/>
</dbReference>